<dbReference type="HOGENOM" id="CLU_016902_4_4_0"/>
<keyword evidence="4" id="KW-0694">RNA-binding</keyword>
<organism evidence="7 8">
    <name type="scientific">Ilyobacter polytropus (strain ATCC 51220 / DSM 2926 / LMG 16218 / CuHBu1)</name>
    <dbReference type="NCBI Taxonomy" id="572544"/>
    <lineage>
        <taxon>Bacteria</taxon>
        <taxon>Fusobacteriati</taxon>
        <taxon>Fusobacteriota</taxon>
        <taxon>Fusobacteriia</taxon>
        <taxon>Fusobacteriales</taxon>
        <taxon>Fusobacteriaceae</taxon>
        <taxon>Ilyobacter</taxon>
    </lineage>
</organism>
<dbReference type="Pfam" id="PF00849">
    <property type="entry name" value="PseudoU_synth_2"/>
    <property type="match status" value="1"/>
</dbReference>
<comment type="similarity">
    <text evidence="1 5">Belongs to the pseudouridine synthase RluA family.</text>
</comment>
<evidence type="ECO:0000313" key="8">
    <source>
        <dbReference type="Proteomes" id="UP000006875"/>
    </source>
</evidence>
<comment type="catalytic activity">
    <reaction evidence="5">
        <text>a uridine in RNA = a pseudouridine in RNA</text>
        <dbReference type="Rhea" id="RHEA:48348"/>
        <dbReference type="Rhea" id="RHEA-COMP:12068"/>
        <dbReference type="Rhea" id="RHEA-COMP:12069"/>
        <dbReference type="ChEBI" id="CHEBI:65314"/>
        <dbReference type="ChEBI" id="CHEBI:65315"/>
    </reaction>
</comment>
<protein>
    <recommendedName>
        <fullName evidence="5">Pseudouridine synthase</fullName>
        <ecNumber evidence="5">5.4.99.-</ecNumber>
    </recommendedName>
</protein>
<evidence type="ECO:0000256" key="2">
    <source>
        <dbReference type="ARBA" id="ARBA00023235"/>
    </source>
</evidence>
<keyword evidence="2 5" id="KW-0413">Isomerase</keyword>
<gene>
    <name evidence="7" type="ordered locus">Ilyop_1523</name>
</gene>
<dbReference type="Gene3D" id="3.10.290.10">
    <property type="entry name" value="RNA-binding S4 domain"/>
    <property type="match status" value="1"/>
</dbReference>
<name>E3H872_ILYPC</name>
<dbReference type="AlphaFoldDB" id="E3H872"/>
<reference evidence="7 8" key="1">
    <citation type="journal article" date="2010" name="Stand. Genomic Sci.">
        <title>Complete genome sequence of Ilyobacter polytropus type strain (CuHbu1).</title>
        <authorList>
            <person name="Sikorski J."/>
            <person name="Chertkov O."/>
            <person name="Lapidus A."/>
            <person name="Nolan M."/>
            <person name="Lucas S."/>
            <person name="Del Rio T.G."/>
            <person name="Tice H."/>
            <person name="Cheng J.F."/>
            <person name="Tapia R."/>
            <person name="Han C."/>
            <person name="Goodwin L."/>
            <person name="Pitluck S."/>
            <person name="Liolios K."/>
            <person name="Ivanova N."/>
            <person name="Mavromatis K."/>
            <person name="Mikhailova N."/>
            <person name="Pati A."/>
            <person name="Chen A."/>
            <person name="Palaniappan K."/>
            <person name="Land M."/>
            <person name="Hauser L."/>
            <person name="Chang Y.J."/>
            <person name="Jeffries C.D."/>
            <person name="Brambilla E."/>
            <person name="Yasawong M."/>
            <person name="Rohde M."/>
            <person name="Pukall R."/>
            <person name="Spring S."/>
            <person name="Goker M."/>
            <person name="Woyke T."/>
            <person name="Bristow J."/>
            <person name="Eisen J.A."/>
            <person name="Markowitz V."/>
            <person name="Hugenholtz P."/>
            <person name="Kyrpides N.C."/>
            <person name="Klenk H.P."/>
        </authorList>
    </citation>
    <scope>NUCLEOTIDE SEQUENCE [LARGE SCALE GENOMIC DNA]</scope>
    <source>
        <strain evidence="8">ATCC 51220 / DSM 2926 / LMG 16218 / CuHBu1</strain>
    </source>
</reference>
<dbReference type="InterPro" id="IPR006225">
    <property type="entry name" value="PsdUridine_synth_RluC/D"/>
</dbReference>
<dbReference type="OrthoDB" id="9807829at2"/>
<comment type="function">
    <text evidence="5">Responsible for synthesis of pseudouridine from uracil.</text>
</comment>
<keyword evidence="8" id="KW-1185">Reference proteome</keyword>
<dbReference type="SUPFAM" id="SSF55174">
    <property type="entry name" value="Alpha-L RNA-binding motif"/>
    <property type="match status" value="1"/>
</dbReference>
<dbReference type="InterPro" id="IPR050188">
    <property type="entry name" value="RluA_PseudoU_synthase"/>
</dbReference>
<dbReference type="Gene3D" id="3.30.2350.10">
    <property type="entry name" value="Pseudouridine synthase"/>
    <property type="match status" value="1"/>
</dbReference>
<dbReference type="PROSITE" id="PS01129">
    <property type="entry name" value="PSI_RLU"/>
    <property type="match status" value="1"/>
</dbReference>
<dbReference type="InterPro" id="IPR006145">
    <property type="entry name" value="PsdUridine_synth_RsuA/RluA"/>
</dbReference>
<evidence type="ECO:0000256" key="4">
    <source>
        <dbReference type="PROSITE-ProRule" id="PRU00182"/>
    </source>
</evidence>
<dbReference type="InterPro" id="IPR036986">
    <property type="entry name" value="S4_RNA-bd_sf"/>
</dbReference>
<dbReference type="RefSeq" id="WP_013387970.1">
    <property type="nucleotide sequence ID" value="NC_014632.1"/>
</dbReference>
<dbReference type="EC" id="5.4.99.-" evidence="5"/>
<dbReference type="GO" id="GO:0140098">
    <property type="term" value="F:catalytic activity, acting on RNA"/>
    <property type="evidence" value="ECO:0007669"/>
    <property type="project" value="UniProtKB-ARBA"/>
</dbReference>
<dbReference type="CDD" id="cd00165">
    <property type="entry name" value="S4"/>
    <property type="match status" value="1"/>
</dbReference>
<dbReference type="GO" id="GO:0003723">
    <property type="term" value="F:RNA binding"/>
    <property type="evidence" value="ECO:0007669"/>
    <property type="project" value="UniProtKB-KW"/>
</dbReference>
<proteinExistence type="inferred from homology"/>
<sequence length="313" mass="35659">MKNYKEQDTIYAENSDKGKRLDAFVNESFDYLTRSYIQKLIEQRDIIIEGKEKNKSGNKLKGNEKILVRIPEDEMLDIEPQDIPIEKVYEDKDLVVINKAPDMVVHPAPGNYSGTLVNALMHNIKDLSNINGVIRPGIVHRLDKNTSGLIVIAKNDFSHLKLSDMFKNKDISKTYICICKGIFSEKTGRIENLIGRNPKNRKTMTVVQKNGKNAISNYKILDEAGDFSLVEVKIETGRTHQIRVHMKSINHPILGDEVYGKPSKICKRQMLHAYRLEFHHPLSGEKMTVFGEIPEDFKNAAKKTGLDINKVNI</sequence>
<dbReference type="GO" id="GO:0000455">
    <property type="term" value="P:enzyme-directed rRNA pseudouridine synthesis"/>
    <property type="evidence" value="ECO:0007669"/>
    <property type="project" value="TreeGrafter"/>
</dbReference>
<dbReference type="NCBIfam" id="TIGR00005">
    <property type="entry name" value="rluA_subfam"/>
    <property type="match status" value="1"/>
</dbReference>
<feature type="domain" description="Pseudouridine synthase RsuA/RluA-like" evidence="6">
    <location>
        <begin position="93"/>
        <end position="247"/>
    </location>
</feature>
<dbReference type="KEGG" id="ipo:Ilyop_1523"/>
<evidence type="ECO:0000256" key="5">
    <source>
        <dbReference type="RuleBase" id="RU362028"/>
    </source>
</evidence>
<dbReference type="PANTHER" id="PTHR21600">
    <property type="entry name" value="MITOCHONDRIAL RNA PSEUDOURIDINE SYNTHASE"/>
    <property type="match status" value="1"/>
</dbReference>
<dbReference type="Proteomes" id="UP000006875">
    <property type="component" value="Chromosome"/>
</dbReference>
<feature type="active site" evidence="3">
    <location>
        <position position="143"/>
    </location>
</feature>
<dbReference type="PROSITE" id="PS50889">
    <property type="entry name" value="S4"/>
    <property type="match status" value="1"/>
</dbReference>
<dbReference type="InterPro" id="IPR006224">
    <property type="entry name" value="PsdUridine_synth_RluA-like_CS"/>
</dbReference>
<dbReference type="EMBL" id="CP002281">
    <property type="protein sequence ID" value="ADO83303.1"/>
    <property type="molecule type" value="Genomic_DNA"/>
</dbReference>
<evidence type="ECO:0000256" key="1">
    <source>
        <dbReference type="ARBA" id="ARBA00010876"/>
    </source>
</evidence>
<dbReference type="PANTHER" id="PTHR21600:SF44">
    <property type="entry name" value="RIBOSOMAL LARGE SUBUNIT PSEUDOURIDINE SYNTHASE D"/>
    <property type="match status" value="1"/>
</dbReference>
<dbReference type="SUPFAM" id="SSF55120">
    <property type="entry name" value="Pseudouridine synthase"/>
    <property type="match status" value="1"/>
</dbReference>
<accession>E3H872</accession>
<evidence type="ECO:0000313" key="7">
    <source>
        <dbReference type="EMBL" id="ADO83303.1"/>
    </source>
</evidence>
<evidence type="ECO:0000256" key="3">
    <source>
        <dbReference type="PIRSR" id="PIRSR606225-1"/>
    </source>
</evidence>
<dbReference type="GO" id="GO:0009982">
    <property type="term" value="F:pseudouridine synthase activity"/>
    <property type="evidence" value="ECO:0007669"/>
    <property type="project" value="InterPro"/>
</dbReference>
<dbReference type="CDD" id="cd02869">
    <property type="entry name" value="PseudoU_synth_RluA_like"/>
    <property type="match status" value="1"/>
</dbReference>
<dbReference type="InterPro" id="IPR020103">
    <property type="entry name" value="PsdUridine_synth_cat_dom_sf"/>
</dbReference>
<dbReference type="eggNOG" id="COG0564">
    <property type="taxonomic scope" value="Bacteria"/>
</dbReference>
<dbReference type="STRING" id="572544.Ilyop_1523"/>
<evidence type="ECO:0000259" key="6">
    <source>
        <dbReference type="Pfam" id="PF00849"/>
    </source>
</evidence>